<organism evidence="3">
    <name type="scientific">Serpula lacrymans var. lacrymans (strain S7.3)</name>
    <name type="common">Dry rot fungus</name>
    <dbReference type="NCBI Taxonomy" id="936435"/>
    <lineage>
        <taxon>Eukaryota</taxon>
        <taxon>Fungi</taxon>
        <taxon>Dikarya</taxon>
        <taxon>Basidiomycota</taxon>
        <taxon>Agaricomycotina</taxon>
        <taxon>Agaricomycetes</taxon>
        <taxon>Agaricomycetidae</taxon>
        <taxon>Boletales</taxon>
        <taxon>Coniophorineae</taxon>
        <taxon>Serpulaceae</taxon>
        <taxon>Serpula</taxon>
    </lineage>
</organism>
<keyword evidence="3" id="KW-1185">Reference proteome</keyword>
<protein>
    <submittedName>
        <fullName evidence="2">Uncharacterized protein</fullName>
    </submittedName>
</protein>
<sequence>MPSTTEVSTFTFITRSGFKHPNTRGHVRLLGPCFKTGRLKPLCQHPKHGCYNTPRRMPHSLNPSPTVKIDADPSTRKCTQQDCKADPRPTRLTSSVSLSAISRTV</sequence>
<feature type="region of interest" description="Disordered" evidence="1">
    <location>
        <begin position="54"/>
        <end position="105"/>
    </location>
</feature>
<dbReference type="EMBL" id="GL945931">
    <property type="protein sequence ID" value="EGN91321.1"/>
    <property type="molecule type" value="Genomic_DNA"/>
</dbReference>
<dbReference type="STRING" id="936435.F8QK49"/>
<dbReference type="Proteomes" id="UP000008063">
    <property type="component" value="Unassembled WGS sequence"/>
</dbReference>
<name>F8QK49_SERL3</name>
<proteinExistence type="predicted"/>
<evidence type="ECO:0000313" key="2">
    <source>
        <dbReference type="EMBL" id="EGN91321.1"/>
    </source>
</evidence>
<reference evidence="3" key="1">
    <citation type="journal article" date="2011" name="Science">
        <title>The plant cell wall-decomposing machinery underlies the functional diversity of forest fungi.</title>
        <authorList>
            <person name="Eastwood D.C."/>
            <person name="Floudas D."/>
            <person name="Binder M."/>
            <person name="Majcherczyk A."/>
            <person name="Schneider P."/>
            <person name="Aerts A."/>
            <person name="Asiegbu F.O."/>
            <person name="Baker S.E."/>
            <person name="Barry K."/>
            <person name="Bendiksby M."/>
            <person name="Blumentritt M."/>
            <person name="Coutinho P.M."/>
            <person name="Cullen D."/>
            <person name="de Vries R.P."/>
            <person name="Gathman A."/>
            <person name="Goodell B."/>
            <person name="Henrissat B."/>
            <person name="Ihrmark K."/>
            <person name="Kauserud H."/>
            <person name="Kohler A."/>
            <person name="LaButti K."/>
            <person name="Lapidus A."/>
            <person name="Lavin J.L."/>
            <person name="Lee Y.-H."/>
            <person name="Lindquist E."/>
            <person name="Lilly W."/>
            <person name="Lucas S."/>
            <person name="Morin E."/>
            <person name="Murat C."/>
            <person name="Oguiza J.A."/>
            <person name="Park J."/>
            <person name="Pisabarro A.G."/>
            <person name="Riley R."/>
            <person name="Rosling A."/>
            <person name="Salamov A."/>
            <person name="Schmidt O."/>
            <person name="Schmutz J."/>
            <person name="Skrede I."/>
            <person name="Stenlid J."/>
            <person name="Wiebenga A."/>
            <person name="Xie X."/>
            <person name="Kuees U."/>
            <person name="Hibbett D.S."/>
            <person name="Hoffmeister D."/>
            <person name="Hoegberg N."/>
            <person name="Martin F."/>
            <person name="Grigoriev I.V."/>
            <person name="Watkinson S.C."/>
        </authorList>
    </citation>
    <scope>NUCLEOTIDE SEQUENCE [LARGE SCALE GENOMIC DNA]</scope>
    <source>
        <strain evidence="3">strain S7.3</strain>
    </source>
</reference>
<gene>
    <name evidence="2" type="ORF">SERLA73DRAFT_80692</name>
</gene>
<evidence type="ECO:0000256" key="1">
    <source>
        <dbReference type="SAM" id="MobiDB-lite"/>
    </source>
</evidence>
<accession>F8QK49</accession>
<dbReference type="InParanoid" id="F8QK49"/>
<dbReference type="AlphaFoldDB" id="F8QK49"/>
<feature type="compositionally biased region" description="Polar residues" evidence="1">
    <location>
        <begin position="91"/>
        <end position="105"/>
    </location>
</feature>
<evidence type="ECO:0000313" key="3">
    <source>
        <dbReference type="Proteomes" id="UP000008063"/>
    </source>
</evidence>
<dbReference type="HOGENOM" id="CLU_2238242_0_0_1"/>